<feature type="chain" id="PRO_5040277000" evidence="3">
    <location>
        <begin position="18"/>
        <end position="188"/>
    </location>
</feature>
<evidence type="ECO:0000313" key="4">
    <source>
        <dbReference type="EMBL" id="KAH0565232.1"/>
    </source>
</evidence>
<keyword evidence="2" id="KW-1133">Transmembrane helix</keyword>
<evidence type="ECO:0000256" key="2">
    <source>
        <dbReference type="SAM" id="Phobius"/>
    </source>
</evidence>
<proteinExistence type="predicted"/>
<keyword evidence="2" id="KW-0812">Transmembrane</keyword>
<comment type="caution">
    <text evidence="4">The sequence shown here is derived from an EMBL/GenBank/DDBJ whole genome shotgun (WGS) entry which is preliminary data.</text>
</comment>
<protein>
    <submittedName>
        <fullName evidence="4">Uncharacterized protein</fullName>
    </submittedName>
</protein>
<organism evidence="4 5">
    <name type="scientific">Trichoglossum hirsutum</name>
    <dbReference type="NCBI Taxonomy" id="265104"/>
    <lineage>
        <taxon>Eukaryota</taxon>
        <taxon>Fungi</taxon>
        <taxon>Dikarya</taxon>
        <taxon>Ascomycota</taxon>
        <taxon>Pezizomycotina</taxon>
        <taxon>Geoglossomycetes</taxon>
        <taxon>Geoglossales</taxon>
        <taxon>Geoglossaceae</taxon>
        <taxon>Trichoglossum</taxon>
    </lineage>
</organism>
<keyword evidence="5" id="KW-1185">Reference proteome</keyword>
<feature type="region of interest" description="Disordered" evidence="1">
    <location>
        <begin position="120"/>
        <end position="164"/>
    </location>
</feature>
<reference evidence="4" key="1">
    <citation type="submission" date="2021-03" db="EMBL/GenBank/DDBJ databases">
        <title>Comparative genomics and phylogenomic investigation of the class Geoglossomycetes provide insights into ecological specialization and systematics.</title>
        <authorList>
            <person name="Melie T."/>
            <person name="Pirro S."/>
            <person name="Miller A.N."/>
            <person name="Quandt A."/>
        </authorList>
    </citation>
    <scope>NUCLEOTIDE SEQUENCE</scope>
    <source>
        <strain evidence="4">CAQ_001_2017</strain>
    </source>
</reference>
<dbReference type="EMBL" id="JAGHQM010000120">
    <property type="protein sequence ID" value="KAH0565232.1"/>
    <property type="molecule type" value="Genomic_DNA"/>
</dbReference>
<dbReference type="AlphaFoldDB" id="A0A9P8RT39"/>
<evidence type="ECO:0000313" key="5">
    <source>
        <dbReference type="Proteomes" id="UP000750711"/>
    </source>
</evidence>
<gene>
    <name evidence="4" type="ORF">GP486_001376</name>
</gene>
<feature type="transmembrane region" description="Helical" evidence="2">
    <location>
        <begin position="165"/>
        <end position="187"/>
    </location>
</feature>
<name>A0A9P8RT39_9PEZI</name>
<dbReference type="Proteomes" id="UP000750711">
    <property type="component" value="Unassembled WGS sequence"/>
</dbReference>
<keyword evidence="3" id="KW-0732">Signal</keyword>
<accession>A0A9P8RT39</accession>
<evidence type="ECO:0000256" key="1">
    <source>
        <dbReference type="SAM" id="MobiDB-lite"/>
    </source>
</evidence>
<sequence>MQFKILAVALLGSTALAQQSPAPTAPPTPDQFASAVAALVASYIPSSVLIPLGSAVQSAANAAGITGNIQDILNQALTGTAPPPWLTAIPSQYQPNILSLESAISQLKASVLTAAGSAAPSGAPTNSLNATSGSAGPSKGSAGKTGTTIAPTSSRSPTSSSSSAAAMPAVVVPGAAGIFGILGVIFAL</sequence>
<evidence type="ECO:0000256" key="3">
    <source>
        <dbReference type="SAM" id="SignalP"/>
    </source>
</evidence>
<feature type="signal peptide" evidence="3">
    <location>
        <begin position="1"/>
        <end position="17"/>
    </location>
</feature>
<keyword evidence="2" id="KW-0472">Membrane</keyword>